<feature type="transmembrane region" description="Helical" evidence="1">
    <location>
        <begin position="36"/>
        <end position="54"/>
    </location>
</feature>
<dbReference type="AlphaFoldDB" id="K5ZGQ9"/>
<organism evidence="2 3">
    <name type="scientific">Parabacteroides goldsteinii CL02T12C30</name>
    <dbReference type="NCBI Taxonomy" id="999418"/>
    <lineage>
        <taxon>Bacteria</taxon>
        <taxon>Pseudomonadati</taxon>
        <taxon>Bacteroidota</taxon>
        <taxon>Bacteroidia</taxon>
        <taxon>Bacteroidales</taxon>
        <taxon>Tannerellaceae</taxon>
        <taxon>Parabacteroides</taxon>
    </lineage>
</organism>
<evidence type="ECO:0000313" key="3">
    <source>
        <dbReference type="Proteomes" id="UP000006330"/>
    </source>
</evidence>
<feature type="transmembrane region" description="Helical" evidence="1">
    <location>
        <begin position="273"/>
        <end position="291"/>
    </location>
</feature>
<dbReference type="EMBL" id="AGZO01000027">
    <property type="protein sequence ID" value="EKN10626.1"/>
    <property type="molecule type" value="Genomic_DNA"/>
</dbReference>
<accession>K5ZGQ9</accession>
<protein>
    <recommendedName>
        <fullName evidence="4">O-antigen polymerase</fullName>
    </recommendedName>
</protein>
<reference evidence="2 3" key="1">
    <citation type="submission" date="2012-02" db="EMBL/GenBank/DDBJ databases">
        <title>The Genome Sequence of Parabacteroides goldsteinii CL02T12C30.</title>
        <authorList>
            <consortium name="The Broad Institute Genome Sequencing Platform"/>
            <person name="Earl A."/>
            <person name="Ward D."/>
            <person name="Feldgarden M."/>
            <person name="Gevers D."/>
            <person name="Zitomersky N.L."/>
            <person name="Coyne M.J."/>
            <person name="Comstock L.E."/>
            <person name="Young S.K."/>
            <person name="Zeng Q."/>
            <person name="Gargeya S."/>
            <person name="Fitzgerald M."/>
            <person name="Haas B."/>
            <person name="Abouelleil A."/>
            <person name="Alvarado L."/>
            <person name="Arachchi H.M."/>
            <person name="Berlin A."/>
            <person name="Chapman S.B."/>
            <person name="Gearin G."/>
            <person name="Goldberg J."/>
            <person name="Griggs A."/>
            <person name="Gujja S."/>
            <person name="Hansen M."/>
            <person name="Heiman D."/>
            <person name="Howarth C."/>
            <person name="Larimer J."/>
            <person name="Lui A."/>
            <person name="MacDonald P.J.P."/>
            <person name="McCowen C."/>
            <person name="Montmayeur A."/>
            <person name="Murphy C."/>
            <person name="Neiman D."/>
            <person name="Pearson M."/>
            <person name="Priest M."/>
            <person name="Roberts A."/>
            <person name="Saif S."/>
            <person name="Shea T."/>
            <person name="Sisk P."/>
            <person name="Stolte C."/>
            <person name="Sykes S."/>
            <person name="Wortman J."/>
            <person name="Nusbaum C."/>
            <person name="Birren B."/>
        </authorList>
    </citation>
    <scope>NUCLEOTIDE SEQUENCE [LARGE SCALE GENOMIC DNA]</scope>
    <source>
        <strain evidence="2 3">CL02T12C30</strain>
    </source>
</reference>
<evidence type="ECO:0000313" key="2">
    <source>
        <dbReference type="EMBL" id="EKN10626.1"/>
    </source>
</evidence>
<feature type="transmembrane region" description="Helical" evidence="1">
    <location>
        <begin position="202"/>
        <end position="221"/>
    </location>
</feature>
<keyword evidence="1" id="KW-1133">Transmembrane helix</keyword>
<dbReference type="RefSeq" id="WP_007657064.1">
    <property type="nucleotide sequence ID" value="NZ_JH976474.1"/>
</dbReference>
<name>K5ZGQ9_9BACT</name>
<feature type="transmembrane region" description="Helical" evidence="1">
    <location>
        <begin position="115"/>
        <end position="132"/>
    </location>
</feature>
<proteinExistence type="predicted"/>
<comment type="caution">
    <text evidence="2">The sequence shown here is derived from an EMBL/GenBank/DDBJ whole genome shotgun (WGS) entry which is preliminary data.</text>
</comment>
<feature type="transmembrane region" description="Helical" evidence="1">
    <location>
        <begin position="144"/>
        <end position="162"/>
    </location>
</feature>
<evidence type="ECO:0008006" key="4">
    <source>
        <dbReference type="Google" id="ProtNLM"/>
    </source>
</evidence>
<sequence length="467" mass="53047">MIQSSSLDRLLFKLFVFTLPLGRFIELPFGDFYAKVVPQFSTSVMFVGIALLLLKQVKLVDSNVRPFVKFWYFSIIYTLLASTLLIIMYCAGWVDGIDFVAWNLKMPYKAIMRDIILWACSMMALLYSYYNLSYVIRFEQLYRVFEWSIFAILFVGLLQYGALNGNGFCLLLHSGLGSVFKLVDLSNMAVLERGICFWGSEVASASGYCMFILPFSIVIFFNSKKSKKIRFGVYTIVFLYLLLTSGSSSTLITTLVVIGCTSIYLLKGKVTKWVYYFSFFLGLFIVVLYTLDINIDTQSVSSDRDSIEYILLGKLVDKENGSTAMRVSTVCNDMKIFLSYPLTGVGNGCQGYFYSNNIPLWIRFSEEVQKLLNYETGSIANGGGNFFASYISGYGLIGIVVLFQLIRHYRIHLRKSVVNYNSVAEFTFATCIIVFLLAGWYVQTIEDNKLMFMLALGCVPYNNLLNK</sequence>
<feature type="transmembrane region" description="Helical" evidence="1">
    <location>
        <begin position="233"/>
        <end position="266"/>
    </location>
</feature>
<feature type="transmembrane region" description="Helical" evidence="1">
    <location>
        <begin position="387"/>
        <end position="406"/>
    </location>
</feature>
<keyword evidence="1" id="KW-0472">Membrane</keyword>
<gene>
    <name evidence="2" type="ORF">HMPREF1076_03964</name>
</gene>
<feature type="transmembrane region" description="Helical" evidence="1">
    <location>
        <begin position="418"/>
        <end position="442"/>
    </location>
</feature>
<feature type="transmembrane region" description="Helical" evidence="1">
    <location>
        <begin position="75"/>
        <end position="95"/>
    </location>
</feature>
<evidence type="ECO:0000256" key="1">
    <source>
        <dbReference type="SAM" id="Phobius"/>
    </source>
</evidence>
<dbReference type="PATRIC" id="fig|999418.3.peg.4038"/>
<keyword evidence="1" id="KW-0812">Transmembrane</keyword>
<dbReference type="HOGENOM" id="CLU_585060_0_0_10"/>
<dbReference type="Proteomes" id="UP000006330">
    <property type="component" value="Unassembled WGS sequence"/>
</dbReference>